<keyword evidence="9" id="KW-1185">Reference proteome</keyword>
<dbReference type="RefSeq" id="XP_062624261.1">
    <property type="nucleotide sequence ID" value="XM_062768277.1"/>
</dbReference>
<dbReference type="SUPFAM" id="SSF51430">
    <property type="entry name" value="NAD(P)-linked oxidoreductase"/>
    <property type="match status" value="1"/>
</dbReference>
<evidence type="ECO:0000256" key="3">
    <source>
        <dbReference type="ARBA" id="ARBA00023002"/>
    </source>
</evidence>
<dbReference type="InterPro" id="IPR036812">
    <property type="entry name" value="NAD(P)_OxRdtase_dom_sf"/>
</dbReference>
<name>A0AAF0Y4R3_9TREE</name>
<protein>
    <submittedName>
        <fullName evidence="8">NAD/NADP-dependent indole-3-acetaldehyde reductase</fullName>
    </submittedName>
</protein>
<dbReference type="InterPro" id="IPR020471">
    <property type="entry name" value="AKR"/>
</dbReference>
<dbReference type="Pfam" id="PF00248">
    <property type="entry name" value="Aldo_ket_red"/>
    <property type="match status" value="1"/>
</dbReference>
<dbReference type="Gene3D" id="3.20.20.100">
    <property type="entry name" value="NADP-dependent oxidoreductase domain"/>
    <property type="match status" value="1"/>
</dbReference>
<comment type="similarity">
    <text evidence="1">Belongs to the aldo/keto reductase family.</text>
</comment>
<dbReference type="PANTHER" id="PTHR43827:SF3">
    <property type="entry name" value="NADP-DEPENDENT OXIDOREDUCTASE DOMAIN-CONTAINING PROTEIN"/>
    <property type="match status" value="1"/>
</dbReference>
<dbReference type="Proteomes" id="UP000827549">
    <property type="component" value="Chromosome 2"/>
</dbReference>
<dbReference type="PIRSF" id="PIRSF000097">
    <property type="entry name" value="AKR"/>
    <property type="match status" value="1"/>
</dbReference>
<gene>
    <name evidence="8" type="primary">SPAC19G12.09_3</name>
    <name evidence="8" type="ORF">LOC62_02G001780</name>
</gene>
<sequence length="300" mass="32766">MSSTLKLSNGKVIPALAWGNGSSGLTASGEMAATLGAAALQAGLTHIDTAQMYFTEAETGEAIRNAGVDRVNVWITTKISESSNTKTTLDDVRRSVTQSISRLGSIPNLLLIHNPFVPEEGRIGEFWTYLETLVMDGTLEGCSLGFSNFRPQDIEEVMKVATIAPVCHQLEYHPYVLAHLEPVLALHRKHNIVAEAYGPLTPILRHPGGPLRPVLDKIAKRNGSDAGTVLLQWIIQSGAVAVTTSTRSENIRKLAKLFDQPELSQPDMQDIEEAGRSVHYRFYSEHMTKDFPNPALPDGK</sequence>
<keyword evidence="2" id="KW-0521">NADP</keyword>
<keyword evidence="3" id="KW-0560">Oxidoreductase</keyword>
<feature type="domain" description="NADP-dependent oxidoreductase" evidence="7">
    <location>
        <begin position="26"/>
        <end position="274"/>
    </location>
</feature>
<feature type="site" description="Lowers pKa of active site Tyr" evidence="6">
    <location>
        <position position="78"/>
    </location>
</feature>
<dbReference type="EMBL" id="CP086715">
    <property type="protein sequence ID" value="WOO78229.1"/>
    <property type="molecule type" value="Genomic_DNA"/>
</dbReference>
<evidence type="ECO:0000256" key="4">
    <source>
        <dbReference type="PIRSR" id="PIRSR000097-1"/>
    </source>
</evidence>
<dbReference type="PANTHER" id="PTHR43827">
    <property type="entry name" value="2,5-DIKETO-D-GLUCONIC ACID REDUCTASE"/>
    <property type="match status" value="1"/>
</dbReference>
<dbReference type="PRINTS" id="PR00069">
    <property type="entry name" value="ALDKETRDTASE"/>
</dbReference>
<dbReference type="GeneID" id="87805034"/>
<evidence type="ECO:0000313" key="8">
    <source>
        <dbReference type="EMBL" id="WOO78229.1"/>
    </source>
</evidence>
<evidence type="ECO:0000256" key="5">
    <source>
        <dbReference type="PIRSR" id="PIRSR000097-2"/>
    </source>
</evidence>
<dbReference type="AlphaFoldDB" id="A0AAF0Y4R3"/>
<organism evidence="8 9">
    <name type="scientific">Vanrija pseudolonga</name>
    <dbReference type="NCBI Taxonomy" id="143232"/>
    <lineage>
        <taxon>Eukaryota</taxon>
        <taxon>Fungi</taxon>
        <taxon>Dikarya</taxon>
        <taxon>Basidiomycota</taxon>
        <taxon>Agaricomycotina</taxon>
        <taxon>Tremellomycetes</taxon>
        <taxon>Trichosporonales</taxon>
        <taxon>Trichosporonaceae</taxon>
        <taxon>Vanrija</taxon>
    </lineage>
</organism>
<feature type="active site" description="Proton donor" evidence="4">
    <location>
        <position position="53"/>
    </location>
</feature>
<evidence type="ECO:0000256" key="6">
    <source>
        <dbReference type="PIRSR" id="PIRSR000097-3"/>
    </source>
</evidence>
<evidence type="ECO:0000256" key="2">
    <source>
        <dbReference type="ARBA" id="ARBA00022857"/>
    </source>
</evidence>
<feature type="binding site" evidence="5">
    <location>
        <position position="113"/>
    </location>
    <ligand>
        <name>substrate</name>
    </ligand>
</feature>
<proteinExistence type="inferred from homology"/>
<reference evidence="8" key="1">
    <citation type="submission" date="2023-10" db="EMBL/GenBank/DDBJ databases">
        <authorList>
            <person name="Noh H."/>
        </authorList>
    </citation>
    <scope>NUCLEOTIDE SEQUENCE</scope>
    <source>
        <strain evidence="8">DUCC4014</strain>
    </source>
</reference>
<evidence type="ECO:0000256" key="1">
    <source>
        <dbReference type="ARBA" id="ARBA00007905"/>
    </source>
</evidence>
<evidence type="ECO:0000313" key="9">
    <source>
        <dbReference type="Proteomes" id="UP000827549"/>
    </source>
</evidence>
<accession>A0AAF0Y4R3</accession>
<evidence type="ECO:0000259" key="7">
    <source>
        <dbReference type="Pfam" id="PF00248"/>
    </source>
</evidence>
<dbReference type="InterPro" id="IPR023210">
    <property type="entry name" value="NADP_OxRdtase_dom"/>
</dbReference>
<dbReference type="GO" id="GO:0016616">
    <property type="term" value="F:oxidoreductase activity, acting on the CH-OH group of donors, NAD or NADP as acceptor"/>
    <property type="evidence" value="ECO:0007669"/>
    <property type="project" value="UniProtKB-ARBA"/>
</dbReference>